<dbReference type="Gene3D" id="3.50.50.60">
    <property type="entry name" value="FAD/NAD(P)-binding domain"/>
    <property type="match status" value="2"/>
</dbReference>
<name>A0A239LTD7_9RHOB</name>
<dbReference type="InterPro" id="IPR036188">
    <property type="entry name" value="FAD/NAD-bd_sf"/>
</dbReference>
<dbReference type="InterPro" id="IPR051473">
    <property type="entry name" value="P2Ox-like"/>
</dbReference>
<accession>A0A239LTD7</accession>
<keyword evidence="3" id="KW-0285">Flavoprotein</keyword>
<keyword evidence="9" id="KW-1185">Reference proteome</keyword>
<dbReference type="GO" id="GO:0016614">
    <property type="term" value="F:oxidoreductase activity, acting on CH-OH group of donors"/>
    <property type="evidence" value="ECO:0007669"/>
    <property type="project" value="InterPro"/>
</dbReference>
<feature type="domain" description="Glucose-methanol-choline oxidoreductase C-terminal" evidence="7">
    <location>
        <begin position="388"/>
        <end position="514"/>
    </location>
</feature>
<evidence type="ECO:0000313" key="8">
    <source>
        <dbReference type="EMBL" id="SNT33635.1"/>
    </source>
</evidence>
<dbReference type="RefSeq" id="WP_089235138.1">
    <property type="nucleotide sequence ID" value="NZ_FZOY01000011.1"/>
</dbReference>
<evidence type="ECO:0000256" key="3">
    <source>
        <dbReference type="ARBA" id="ARBA00022630"/>
    </source>
</evidence>
<reference evidence="8 9" key="1">
    <citation type="submission" date="2017-06" db="EMBL/GenBank/DDBJ databases">
        <authorList>
            <person name="Kim H.J."/>
            <person name="Triplett B.A."/>
        </authorList>
    </citation>
    <scope>NUCLEOTIDE SEQUENCE [LARGE SCALE GENOMIC DNA]</scope>
    <source>
        <strain evidence="8 9">DSM 29339</strain>
    </source>
</reference>
<dbReference type="EMBL" id="FZOY01000011">
    <property type="protein sequence ID" value="SNT33635.1"/>
    <property type="molecule type" value="Genomic_DNA"/>
</dbReference>
<evidence type="ECO:0000256" key="1">
    <source>
        <dbReference type="ARBA" id="ARBA00001974"/>
    </source>
</evidence>
<organism evidence="8 9">
    <name type="scientific">Tropicimonas sediminicola</name>
    <dbReference type="NCBI Taxonomy" id="1031541"/>
    <lineage>
        <taxon>Bacteria</taxon>
        <taxon>Pseudomonadati</taxon>
        <taxon>Pseudomonadota</taxon>
        <taxon>Alphaproteobacteria</taxon>
        <taxon>Rhodobacterales</taxon>
        <taxon>Roseobacteraceae</taxon>
        <taxon>Tropicimonas</taxon>
    </lineage>
</organism>
<evidence type="ECO:0000256" key="5">
    <source>
        <dbReference type="ARBA" id="ARBA00023002"/>
    </source>
</evidence>
<proteinExistence type="inferred from homology"/>
<dbReference type="Pfam" id="PF05199">
    <property type="entry name" value="GMC_oxred_C"/>
    <property type="match status" value="1"/>
</dbReference>
<dbReference type="SUPFAM" id="SSF51905">
    <property type="entry name" value="FAD/NAD(P)-binding domain"/>
    <property type="match status" value="1"/>
</dbReference>
<sequence>MTLLHATDIDPGATIEADLCIIGAGAAGISIACALADSGLSIAMLAGGGEQFRHRDQMLYHGRNIGRESFAPGKARFRMFGGSTTRWAGQCRPLDPVDFEPRPGLPDTGWPIGAETLAPWYRAAAEVCDLDDWRFDPPTLTGLETHEDAAPVRYRHGHNVDFAVSYGPKLAQSNTTKVYLDTHVTGIVQAGSRISHVEATGPDGRRIRFAAGNYILATGGLENARLLLASTAGSPNGLGNERDLVGRYFMDHPFFFGGALELAPGVGPEAVDALQGYEQAGVAQRSHGAFALGEGLRRDEGLNGAAVFFVERAAHKSSEDFLSTGGVAMTRVLDVLMHRELPDGRLGRHLPALLTHPGEVGRSTLERLRGAVSKRRTLAARFTLEALPNPESRVRLDPRRHDRFGMPHVTVDWRLTRGDPGGLERLRGGLARLFADGGIGELSLHGARDADGFPVSMEGGKHHMGTTRMSTDPARGVVDPDCRVHEIDNLFIAGSSVFPTGGYVNPTLTIVALALRLADHLRGRTGAAASKAGQA</sequence>
<dbReference type="Proteomes" id="UP000198426">
    <property type="component" value="Unassembled WGS sequence"/>
</dbReference>
<keyword evidence="4" id="KW-0274">FAD</keyword>
<evidence type="ECO:0000256" key="4">
    <source>
        <dbReference type="ARBA" id="ARBA00022827"/>
    </source>
</evidence>
<evidence type="ECO:0000256" key="2">
    <source>
        <dbReference type="ARBA" id="ARBA00010790"/>
    </source>
</evidence>
<dbReference type="Pfam" id="PF01266">
    <property type="entry name" value="DAO"/>
    <property type="match status" value="1"/>
</dbReference>
<dbReference type="InterPro" id="IPR007867">
    <property type="entry name" value="GMC_OxRtase_C"/>
</dbReference>
<protein>
    <submittedName>
        <fullName evidence="8">Choline dehydrogenase</fullName>
    </submittedName>
</protein>
<dbReference type="AlphaFoldDB" id="A0A239LTD7"/>
<keyword evidence="5" id="KW-0560">Oxidoreductase</keyword>
<evidence type="ECO:0000259" key="7">
    <source>
        <dbReference type="Pfam" id="PF05199"/>
    </source>
</evidence>
<dbReference type="OrthoDB" id="9798604at2"/>
<dbReference type="PANTHER" id="PTHR42784:SF1">
    <property type="entry name" value="PYRANOSE 2-OXIDASE"/>
    <property type="match status" value="1"/>
</dbReference>
<comment type="similarity">
    <text evidence="2">Belongs to the GMC oxidoreductase family.</text>
</comment>
<gene>
    <name evidence="8" type="ORF">SAMN05421757_11131</name>
</gene>
<comment type="cofactor">
    <cofactor evidence="1">
        <name>FAD</name>
        <dbReference type="ChEBI" id="CHEBI:57692"/>
    </cofactor>
</comment>
<dbReference type="PANTHER" id="PTHR42784">
    <property type="entry name" value="PYRANOSE 2-OXIDASE"/>
    <property type="match status" value="1"/>
</dbReference>
<evidence type="ECO:0000313" key="9">
    <source>
        <dbReference type="Proteomes" id="UP000198426"/>
    </source>
</evidence>
<feature type="domain" description="FAD dependent oxidoreductase" evidence="6">
    <location>
        <begin position="18"/>
        <end position="220"/>
    </location>
</feature>
<evidence type="ECO:0000259" key="6">
    <source>
        <dbReference type="Pfam" id="PF01266"/>
    </source>
</evidence>
<dbReference type="InterPro" id="IPR006076">
    <property type="entry name" value="FAD-dep_OxRdtase"/>
</dbReference>